<reference evidence="1 2" key="1">
    <citation type="submission" date="2020-08" db="EMBL/GenBank/DDBJ databases">
        <title>Genomic Encyclopedia of Type Strains, Phase III (KMG-III): the genomes of soil and plant-associated and newly described type strains.</title>
        <authorList>
            <person name="Whitman W."/>
        </authorList>
    </citation>
    <scope>NUCLEOTIDE SEQUENCE [LARGE SCALE GENOMIC DNA]</scope>
    <source>
        <strain evidence="1 2">CECT 8840</strain>
    </source>
</reference>
<accession>A0A7W7VQP1</accession>
<protein>
    <submittedName>
        <fullName evidence="1">Uncharacterized protein</fullName>
    </submittedName>
</protein>
<evidence type="ECO:0000313" key="2">
    <source>
        <dbReference type="Proteomes" id="UP000552644"/>
    </source>
</evidence>
<dbReference type="EMBL" id="JACHJP010000009">
    <property type="protein sequence ID" value="MBB4919242.1"/>
    <property type="molecule type" value="Genomic_DNA"/>
</dbReference>
<organism evidence="1 2">
    <name type="scientific">Streptosporangium saharense</name>
    <dbReference type="NCBI Taxonomy" id="1706840"/>
    <lineage>
        <taxon>Bacteria</taxon>
        <taxon>Bacillati</taxon>
        <taxon>Actinomycetota</taxon>
        <taxon>Actinomycetes</taxon>
        <taxon>Streptosporangiales</taxon>
        <taxon>Streptosporangiaceae</taxon>
        <taxon>Streptosporangium</taxon>
    </lineage>
</organism>
<gene>
    <name evidence="1" type="ORF">FHS44_006384</name>
</gene>
<keyword evidence="2" id="KW-1185">Reference proteome</keyword>
<proteinExistence type="predicted"/>
<evidence type="ECO:0000313" key="1">
    <source>
        <dbReference type="EMBL" id="MBB4919242.1"/>
    </source>
</evidence>
<dbReference type="Proteomes" id="UP000552644">
    <property type="component" value="Unassembled WGS sequence"/>
</dbReference>
<name>A0A7W7VQP1_9ACTN</name>
<sequence length="38" mass="4335">MPRPLLILLVCGVLVAALPLVWRLLARTVNTQVRRINR</sequence>
<dbReference type="AlphaFoldDB" id="A0A7W7VQP1"/>
<comment type="caution">
    <text evidence="1">The sequence shown here is derived from an EMBL/GenBank/DDBJ whole genome shotgun (WGS) entry which is preliminary data.</text>
</comment>